<evidence type="ECO:0000256" key="5">
    <source>
        <dbReference type="ARBA" id="ARBA00023319"/>
    </source>
</evidence>
<dbReference type="InterPro" id="IPR013783">
    <property type="entry name" value="Ig-like_fold"/>
</dbReference>
<feature type="domain" description="Ig-like" evidence="7">
    <location>
        <begin position="455"/>
        <end position="552"/>
    </location>
</feature>
<evidence type="ECO:0000256" key="6">
    <source>
        <dbReference type="SAM" id="Phobius"/>
    </source>
</evidence>
<dbReference type="SUPFAM" id="SSF49265">
    <property type="entry name" value="Fibronectin type III"/>
    <property type="match status" value="1"/>
</dbReference>
<dbReference type="Pfam" id="PF13927">
    <property type="entry name" value="Ig_3"/>
    <property type="match status" value="1"/>
</dbReference>
<dbReference type="CDD" id="cd00063">
    <property type="entry name" value="FN3"/>
    <property type="match status" value="1"/>
</dbReference>
<dbReference type="SMART" id="SM00409">
    <property type="entry name" value="IG"/>
    <property type="match status" value="5"/>
</dbReference>
<organism evidence="8 9">
    <name type="scientific">Paragonimus heterotremus</name>
    <dbReference type="NCBI Taxonomy" id="100268"/>
    <lineage>
        <taxon>Eukaryota</taxon>
        <taxon>Metazoa</taxon>
        <taxon>Spiralia</taxon>
        <taxon>Lophotrochozoa</taxon>
        <taxon>Platyhelminthes</taxon>
        <taxon>Trematoda</taxon>
        <taxon>Digenea</taxon>
        <taxon>Plagiorchiida</taxon>
        <taxon>Troglotremata</taxon>
        <taxon>Troglotrematidae</taxon>
        <taxon>Paragonimus</taxon>
    </lineage>
</organism>
<dbReference type="GO" id="GO:0098609">
    <property type="term" value="P:cell-cell adhesion"/>
    <property type="evidence" value="ECO:0007669"/>
    <property type="project" value="TreeGrafter"/>
</dbReference>
<accession>A0A8J4ST55</accession>
<feature type="domain" description="Ig-like" evidence="7">
    <location>
        <begin position="642"/>
        <end position="741"/>
    </location>
</feature>
<dbReference type="EMBL" id="LUCH01000580">
    <property type="protein sequence ID" value="KAF5404792.1"/>
    <property type="molecule type" value="Genomic_DNA"/>
</dbReference>
<keyword evidence="4" id="KW-0325">Glycoprotein</keyword>
<feature type="domain" description="Ig-like" evidence="7">
    <location>
        <begin position="1055"/>
        <end position="1194"/>
    </location>
</feature>
<evidence type="ECO:0000259" key="7">
    <source>
        <dbReference type="PROSITE" id="PS50835"/>
    </source>
</evidence>
<evidence type="ECO:0000256" key="4">
    <source>
        <dbReference type="ARBA" id="ARBA00023180"/>
    </source>
</evidence>
<feature type="domain" description="Ig-like" evidence="7">
    <location>
        <begin position="750"/>
        <end position="836"/>
    </location>
</feature>
<dbReference type="PANTHER" id="PTHR11640:SF158">
    <property type="entry name" value="V-SET AND IMMUNOGLOBULIN DOMAIN-CONTAINING PROTEIN 10-LIKE 2"/>
    <property type="match status" value="1"/>
</dbReference>
<evidence type="ECO:0000256" key="1">
    <source>
        <dbReference type="ARBA" id="ARBA00004479"/>
    </source>
</evidence>
<feature type="transmembrane region" description="Helical" evidence="6">
    <location>
        <begin position="1487"/>
        <end position="1512"/>
    </location>
</feature>
<feature type="domain" description="Ig-like" evidence="7">
    <location>
        <begin position="559"/>
        <end position="636"/>
    </location>
</feature>
<dbReference type="InterPro" id="IPR051275">
    <property type="entry name" value="Cell_adhesion_signaling"/>
</dbReference>
<dbReference type="SUPFAM" id="SSF48726">
    <property type="entry name" value="Immunoglobulin"/>
    <property type="match status" value="4"/>
</dbReference>
<dbReference type="PROSITE" id="PS50835">
    <property type="entry name" value="IG_LIKE"/>
    <property type="match status" value="5"/>
</dbReference>
<keyword evidence="3" id="KW-1015">Disulfide bond</keyword>
<dbReference type="OrthoDB" id="6252736at2759"/>
<dbReference type="InterPro" id="IPR003598">
    <property type="entry name" value="Ig_sub2"/>
</dbReference>
<evidence type="ECO:0000313" key="8">
    <source>
        <dbReference type="EMBL" id="KAF5404792.1"/>
    </source>
</evidence>
<dbReference type="GO" id="GO:0050839">
    <property type="term" value="F:cell adhesion molecule binding"/>
    <property type="evidence" value="ECO:0007669"/>
    <property type="project" value="TreeGrafter"/>
</dbReference>
<evidence type="ECO:0000256" key="3">
    <source>
        <dbReference type="ARBA" id="ARBA00023157"/>
    </source>
</evidence>
<reference evidence="8" key="1">
    <citation type="submission" date="2019-05" db="EMBL/GenBank/DDBJ databases">
        <title>Annotation for the trematode Paragonimus heterotremus.</title>
        <authorList>
            <person name="Choi Y.-J."/>
        </authorList>
    </citation>
    <scope>NUCLEOTIDE SEQUENCE</scope>
    <source>
        <strain evidence="8">LC</strain>
    </source>
</reference>
<dbReference type="InterPro" id="IPR003961">
    <property type="entry name" value="FN3_dom"/>
</dbReference>
<dbReference type="SMART" id="SM00408">
    <property type="entry name" value="IGc2"/>
    <property type="match status" value="3"/>
</dbReference>
<keyword evidence="6" id="KW-0812">Transmembrane</keyword>
<evidence type="ECO:0000313" key="9">
    <source>
        <dbReference type="Proteomes" id="UP000748531"/>
    </source>
</evidence>
<comment type="caution">
    <text evidence="8">The sequence shown here is derived from an EMBL/GenBank/DDBJ whole genome shotgun (WGS) entry which is preliminary data.</text>
</comment>
<dbReference type="InterPro" id="IPR036179">
    <property type="entry name" value="Ig-like_dom_sf"/>
</dbReference>
<dbReference type="PANTHER" id="PTHR11640">
    <property type="entry name" value="NEPHRIN"/>
    <property type="match status" value="1"/>
</dbReference>
<feature type="transmembrane region" description="Helical" evidence="6">
    <location>
        <begin position="38"/>
        <end position="59"/>
    </location>
</feature>
<dbReference type="GO" id="GO:0005886">
    <property type="term" value="C:plasma membrane"/>
    <property type="evidence" value="ECO:0007669"/>
    <property type="project" value="TreeGrafter"/>
</dbReference>
<evidence type="ECO:0000256" key="2">
    <source>
        <dbReference type="ARBA" id="ARBA00023136"/>
    </source>
</evidence>
<dbReference type="CDD" id="cd00096">
    <property type="entry name" value="Ig"/>
    <property type="match status" value="1"/>
</dbReference>
<dbReference type="InterPro" id="IPR003599">
    <property type="entry name" value="Ig_sub"/>
</dbReference>
<keyword evidence="6" id="KW-1133">Transmembrane helix</keyword>
<dbReference type="Proteomes" id="UP000748531">
    <property type="component" value="Unassembled WGS sequence"/>
</dbReference>
<dbReference type="GO" id="GO:0005911">
    <property type="term" value="C:cell-cell junction"/>
    <property type="evidence" value="ECO:0007669"/>
    <property type="project" value="TreeGrafter"/>
</dbReference>
<keyword evidence="9" id="KW-1185">Reference proteome</keyword>
<keyword evidence="2 6" id="KW-0472">Membrane</keyword>
<proteinExistence type="predicted"/>
<dbReference type="InterPro" id="IPR036116">
    <property type="entry name" value="FN3_sf"/>
</dbReference>
<sequence length="1608" mass="181696">MHLYGRYEDLLNEIDIAKSYGLVIEVFQKEFQSVSACLLLAGCPIYTLMYCLSLINHYISQSYGSRPVVLSGALKSCISLLIVAIGVGVGASLFCINSIVFSIVGRCFQGYLRLANGTSVVGVSVRRMAFTSLLTYLNEVFGTRKGTVIKRAIFLHLLTTAALVPRNIIDSDGRKKFTILKRKKCEVLVVEYNTIQLRRRLLRKARRSPNDTKVIAISTLAPMGEVNVEENKGEDFGHLYIEIVDKRQASQPMGDVPTNVCTSTNDEKLLGKLSTQELQLSVEPKQVMTDHNQSILLRCMLPGPPNAIDSVYVIWRFRHSTRPPPPANWAFMHQQDDLVRCPDPPKKCEFVNQYGIALFRSELAKVNFAPQLNDADRRLIGLRQLHTLYIRQVSREFDGIFQCYVLINVEAIENRVSLQVLSPPKKSVVIQSPTNTVEDQRIQRFNSSLLNITYPEIESFDVVESKPHNLYCLVSEANPKPIVTWFIYRQATKDKHKLLSYIPSDYTSSTWQPFGEFIDVQQTTALSHSDNDGFLVCHAANSVGQVTSKPVKLRVSFIPIIKPFTPSVLHVLENTALVQSCSVLANPQAHVYWSDQYGRVISNSTALYIPQVRRSSTKGLTCIATNPIGESRRELHYEVLYPPDVRVPPHVIANEGEKLEVACSADANPPVDHVYWTYSSRDSDENEGVCNGQRIFEGATLLIDNVGRQNQGFYSCYAESTQLVPTVFKKDEYSNNQSLISWWQSKIERPATAKLTVRSPGYPSSVLYWFKYSLSEAGIHFSAMTSINWSQVMANSFPSNSSTLTLHRPDLMDSGIYGCYARNPMGSGPPSFEPISIEGRPFFLHQYPEEFIYLLNDIQSVDREEKSTLNRKQLNESLRQGNQAQLIIAPPAELSDFTMNCTFLSNPQASINWFYKPTHTNTAVSEWFTLKPSELRNNAEANAEIQLKTKPMKLFGVLNVFYTVSTLTIPSFPSAYVFNDLINTWHLDSQIMCDDEEQQARYYLPSQNPMSIWLRLTQLYQMESSYRYEISNIFGNTVKSSKVVLKHGPLAIPAPDDTLVYKQAGQPGLEGKRGKNVGPMLCQFFARPPVIEIQWWRQTDKGNKLLHKTQKLTDRAQLESNEDAIIISGSPALKPGAFNPSSNNAKHLFTNVWNSVNTVYSGMWVRAEEHAEETSYICVAVNEVGNSSQKWKIKYPHGPSKIEALRFLNTSFTSAVFTWRPGFHSTNLKSALDNNAWFSFMKRADPSQIHARLQTFLHHWESESYCAQKFSIELIDHGYQKNTRFMMDYVPDRELPAMHSAEQSTTKWGELPENRDHQMKFPPVHSTLVNLTGLLPSHLYSVIVRGVNQWGEGTPSERTFFMTEKVDIQVPSGILLDMTRKAIRIPQANPALCAVLQVSKDNGNTWIPLRAPRTHPPKISINSLQSVPYHMDSTFASTWSICVPLSWNQSTDLPLTMTGMYRLKICNLGSVNECSEAIYPEQDLPTLMLLLIGAFCILTVCVLITLFIHFTWTRVRRERRRAFFLSNRNQPNSPSPSWFPAPVNSVPEDVLGENPETWESTGESCLFSTHVGDWNNFYASDSTGHRSVNGADKMGGLHKPVFHPTSAW</sequence>
<feature type="transmembrane region" description="Helical" evidence="6">
    <location>
        <begin position="80"/>
        <end position="104"/>
    </location>
</feature>
<name>A0A8J4ST55_9TREM</name>
<keyword evidence="5" id="KW-0393">Immunoglobulin domain</keyword>
<gene>
    <name evidence="8" type="ORF">PHET_01793</name>
</gene>
<dbReference type="InterPro" id="IPR007110">
    <property type="entry name" value="Ig-like_dom"/>
</dbReference>
<comment type="subcellular location">
    <subcellularLocation>
        <location evidence="1">Membrane</location>
        <topology evidence="1">Single-pass type I membrane protein</topology>
    </subcellularLocation>
</comment>
<dbReference type="Gene3D" id="2.60.40.10">
    <property type="entry name" value="Immunoglobulins"/>
    <property type="match status" value="5"/>
</dbReference>
<protein>
    <recommendedName>
        <fullName evidence="7">Ig-like domain-containing protein</fullName>
    </recommendedName>
</protein>